<evidence type="ECO:0000256" key="11">
    <source>
        <dbReference type="ARBA" id="ARBA00023004"/>
    </source>
</evidence>
<feature type="binding site" description="axial binding residue" evidence="14">
    <location>
        <position position="433"/>
    </location>
    <ligand>
        <name>heme</name>
        <dbReference type="ChEBI" id="CHEBI:30413"/>
    </ligand>
    <ligandPart>
        <name>Fe</name>
        <dbReference type="ChEBI" id="CHEBI:18248"/>
    </ligandPart>
</feature>
<dbReference type="InterPro" id="IPR050196">
    <property type="entry name" value="Cytochrome_P450_Monoox"/>
</dbReference>
<reference evidence="17" key="1">
    <citation type="journal article" date="2023" name="Genome Biol. Evol.">
        <title>Long-read-based Genome Assembly of Drosophila gunungcola Reveals Fewer Chemosensory Genes in Flower-breeding Species.</title>
        <authorList>
            <person name="Negi A."/>
            <person name="Liao B.Y."/>
            <person name="Yeh S.D."/>
        </authorList>
    </citation>
    <scope>NUCLEOTIDE SEQUENCE</scope>
    <source>
        <strain evidence="17">Sukarami</strain>
    </source>
</reference>
<name>A0A9P9YP95_9MUSC</name>
<keyword evidence="18" id="KW-1185">Reference proteome</keyword>
<evidence type="ECO:0000256" key="5">
    <source>
        <dbReference type="ARBA" id="ARBA00010617"/>
    </source>
</evidence>
<dbReference type="GO" id="GO:0005789">
    <property type="term" value="C:endoplasmic reticulum membrane"/>
    <property type="evidence" value="ECO:0007669"/>
    <property type="project" value="UniProtKB-SubCell"/>
</dbReference>
<evidence type="ECO:0000256" key="8">
    <source>
        <dbReference type="ARBA" id="ARBA00022824"/>
    </source>
</evidence>
<keyword evidence="9" id="KW-0492">Microsome</keyword>
<comment type="subcellular location">
    <subcellularLocation>
        <location evidence="4">Endoplasmic reticulum membrane</location>
        <topology evidence="4">Peripheral membrane protein</topology>
    </subcellularLocation>
    <subcellularLocation>
        <location evidence="3">Microsome membrane</location>
        <topology evidence="3">Peripheral membrane protein</topology>
    </subcellularLocation>
</comment>
<dbReference type="Gene3D" id="1.10.630.10">
    <property type="entry name" value="Cytochrome P450"/>
    <property type="match status" value="1"/>
</dbReference>
<comment type="function">
    <text evidence="2">May be involved in the metabolism of insect hormones and in the breakdown of synthetic insecticides.</text>
</comment>
<keyword evidence="8" id="KW-0256">Endoplasmic reticulum</keyword>
<comment type="cofactor">
    <cofactor evidence="1 14">
        <name>heme</name>
        <dbReference type="ChEBI" id="CHEBI:30413"/>
    </cofactor>
</comment>
<keyword evidence="13" id="KW-0472">Membrane</keyword>
<evidence type="ECO:0000256" key="3">
    <source>
        <dbReference type="ARBA" id="ARBA00004174"/>
    </source>
</evidence>
<dbReference type="GO" id="GO:0005506">
    <property type="term" value="F:iron ion binding"/>
    <property type="evidence" value="ECO:0007669"/>
    <property type="project" value="InterPro"/>
</dbReference>
<protein>
    <submittedName>
        <fullName evidence="17">Uncharacterized protein</fullName>
    </submittedName>
</protein>
<gene>
    <name evidence="17" type="ORF">M5D96_006529</name>
</gene>
<evidence type="ECO:0000256" key="1">
    <source>
        <dbReference type="ARBA" id="ARBA00001971"/>
    </source>
</evidence>
<dbReference type="InterPro" id="IPR002403">
    <property type="entry name" value="Cyt_P450_E_grp-IV"/>
</dbReference>
<keyword evidence="10 15" id="KW-0560">Oxidoreductase</keyword>
<comment type="similarity">
    <text evidence="5 15">Belongs to the cytochrome P450 family.</text>
</comment>
<dbReference type="PRINTS" id="PR00385">
    <property type="entry name" value="P450"/>
</dbReference>
<feature type="coiled-coil region" evidence="16">
    <location>
        <begin position="224"/>
        <end position="251"/>
    </location>
</feature>
<dbReference type="Pfam" id="PF00067">
    <property type="entry name" value="p450"/>
    <property type="match status" value="1"/>
</dbReference>
<proteinExistence type="inferred from homology"/>
<accession>A0A9P9YP95</accession>
<dbReference type="GO" id="GO:0016705">
    <property type="term" value="F:oxidoreductase activity, acting on paired donors, with incorporation or reduction of molecular oxygen"/>
    <property type="evidence" value="ECO:0007669"/>
    <property type="project" value="InterPro"/>
</dbReference>
<dbReference type="InterPro" id="IPR001128">
    <property type="entry name" value="Cyt_P450"/>
</dbReference>
<dbReference type="PRINTS" id="PR00465">
    <property type="entry name" value="EP450IV"/>
</dbReference>
<evidence type="ECO:0000256" key="6">
    <source>
        <dbReference type="ARBA" id="ARBA00022617"/>
    </source>
</evidence>
<evidence type="ECO:0000256" key="9">
    <source>
        <dbReference type="ARBA" id="ARBA00022848"/>
    </source>
</evidence>
<dbReference type="PANTHER" id="PTHR24291">
    <property type="entry name" value="CYTOCHROME P450 FAMILY 4"/>
    <property type="match status" value="1"/>
</dbReference>
<dbReference type="AlphaFoldDB" id="A0A9P9YP95"/>
<keyword evidence="12 15" id="KW-0503">Monooxygenase</keyword>
<evidence type="ECO:0000256" key="10">
    <source>
        <dbReference type="ARBA" id="ARBA00023002"/>
    </source>
</evidence>
<dbReference type="SUPFAM" id="SSF48264">
    <property type="entry name" value="Cytochrome P450"/>
    <property type="match status" value="1"/>
</dbReference>
<dbReference type="PANTHER" id="PTHR24291:SF189">
    <property type="entry name" value="CYTOCHROME P450 4C3-RELATED"/>
    <property type="match status" value="1"/>
</dbReference>
<evidence type="ECO:0000256" key="15">
    <source>
        <dbReference type="RuleBase" id="RU000461"/>
    </source>
</evidence>
<evidence type="ECO:0000256" key="12">
    <source>
        <dbReference type="ARBA" id="ARBA00023033"/>
    </source>
</evidence>
<evidence type="ECO:0000256" key="13">
    <source>
        <dbReference type="ARBA" id="ARBA00023136"/>
    </source>
</evidence>
<evidence type="ECO:0000256" key="7">
    <source>
        <dbReference type="ARBA" id="ARBA00022723"/>
    </source>
</evidence>
<evidence type="ECO:0000256" key="14">
    <source>
        <dbReference type="PIRSR" id="PIRSR602403-1"/>
    </source>
</evidence>
<evidence type="ECO:0000256" key="2">
    <source>
        <dbReference type="ARBA" id="ARBA00003690"/>
    </source>
</evidence>
<keyword evidence="7 14" id="KW-0479">Metal-binding</keyword>
<dbReference type="GO" id="GO:0004497">
    <property type="term" value="F:monooxygenase activity"/>
    <property type="evidence" value="ECO:0007669"/>
    <property type="project" value="UniProtKB-KW"/>
</dbReference>
<evidence type="ECO:0000256" key="16">
    <source>
        <dbReference type="SAM" id="Coils"/>
    </source>
</evidence>
<evidence type="ECO:0000313" key="17">
    <source>
        <dbReference type="EMBL" id="KAI8040586.1"/>
    </source>
</evidence>
<evidence type="ECO:0000256" key="4">
    <source>
        <dbReference type="ARBA" id="ARBA00004406"/>
    </source>
</evidence>
<dbReference type="InterPro" id="IPR017972">
    <property type="entry name" value="Cyt_P450_CS"/>
</dbReference>
<comment type="caution">
    <text evidence="17">The sequence shown here is derived from an EMBL/GenBank/DDBJ whole genome shotgun (WGS) entry which is preliminary data.</text>
</comment>
<keyword evidence="11 14" id="KW-0408">Iron</keyword>
<keyword evidence="6 14" id="KW-0349">Heme</keyword>
<keyword evidence="16" id="KW-0175">Coiled coil</keyword>
<dbReference type="EMBL" id="JAMKOV010000004">
    <property type="protein sequence ID" value="KAI8040586.1"/>
    <property type="molecule type" value="Genomic_DNA"/>
</dbReference>
<dbReference type="Proteomes" id="UP001059596">
    <property type="component" value="Unassembled WGS sequence"/>
</dbReference>
<dbReference type="OrthoDB" id="1470350at2759"/>
<dbReference type="InterPro" id="IPR036396">
    <property type="entry name" value="Cyt_P450_sf"/>
</dbReference>
<sequence>MILTTTFVCFCLASAFNYFRTRRQRLMIRNLKGPFTWPLMGAMHKLLLLSPKNFFKCSTEYLTKYGSLSRCWVFHRLFIPLADMELSRQLLESETHLETGYELMKDWLEGGILMCQPDQCQRRHGLISGLFGNGNLEQLMELCRQQAEKLYQKLLDKSDQKVFDIWDTVAPNVLELMVRTTCGANPSEEYAKNLADLAELYRQRFLSLQSANRFNYWLSSPFMRRRQNRLIRSLNEEHQDLIARHQKQNKLKNGIVLVEDNLEPLPEKWHESLLDTILKSRDPELTPEEICGELNTCNYLGYLLCSSALCFALVTIARNPSVQQRCWEELRLAQNKDGGWDLEKLPYLEAVLQETLRLYPPQVIVGRQFKKDFPYTHSIVGDGELPFGSEIYINLYELQRNENRYSNANHFDAERFLGSSPELLSFSLGPRCCPAKNFSIRLLKTLLAPIITQFELLPYGDELRLDLRLILGSFNGFQLALRPRKSVYNP</sequence>
<dbReference type="GO" id="GO:0020037">
    <property type="term" value="F:heme binding"/>
    <property type="evidence" value="ECO:0007669"/>
    <property type="project" value="InterPro"/>
</dbReference>
<organism evidence="17 18">
    <name type="scientific">Drosophila gunungcola</name>
    <name type="common">fruit fly</name>
    <dbReference type="NCBI Taxonomy" id="103775"/>
    <lineage>
        <taxon>Eukaryota</taxon>
        <taxon>Metazoa</taxon>
        <taxon>Ecdysozoa</taxon>
        <taxon>Arthropoda</taxon>
        <taxon>Hexapoda</taxon>
        <taxon>Insecta</taxon>
        <taxon>Pterygota</taxon>
        <taxon>Neoptera</taxon>
        <taxon>Endopterygota</taxon>
        <taxon>Diptera</taxon>
        <taxon>Brachycera</taxon>
        <taxon>Muscomorpha</taxon>
        <taxon>Ephydroidea</taxon>
        <taxon>Drosophilidae</taxon>
        <taxon>Drosophila</taxon>
        <taxon>Sophophora</taxon>
    </lineage>
</organism>
<evidence type="ECO:0000313" key="18">
    <source>
        <dbReference type="Proteomes" id="UP001059596"/>
    </source>
</evidence>
<dbReference type="PROSITE" id="PS00086">
    <property type="entry name" value="CYTOCHROME_P450"/>
    <property type="match status" value="1"/>
</dbReference>